<dbReference type="PROSITE" id="PS50001">
    <property type="entry name" value="SH2"/>
    <property type="match status" value="1"/>
</dbReference>
<dbReference type="SUPFAM" id="SSF55550">
    <property type="entry name" value="SH2 domain"/>
    <property type="match status" value="3"/>
</dbReference>
<evidence type="ECO:0000259" key="2">
    <source>
        <dbReference type="PROSITE" id="PS50001"/>
    </source>
</evidence>
<evidence type="ECO:0000256" key="1">
    <source>
        <dbReference type="PROSITE-ProRule" id="PRU00191"/>
    </source>
</evidence>
<dbReference type="InterPro" id="IPR000980">
    <property type="entry name" value="SH2"/>
</dbReference>
<evidence type="ECO:0000313" key="3">
    <source>
        <dbReference type="EMBL" id="KFD58987.1"/>
    </source>
</evidence>
<evidence type="ECO:0000313" key="5">
    <source>
        <dbReference type="Proteomes" id="UP000030764"/>
    </source>
</evidence>
<dbReference type="AlphaFoldDB" id="A0A085MP41"/>
<dbReference type="Proteomes" id="UP000030758">
    <property type="component" value="Unassembled WGS sequence"/>
</dbReference>
<accession>A0A085MP41</accession>
<protein>
    <recommendedName>
        <fullName evidence="2">SH2 domain-containing protein</fullName>
    </recommendedName>
</protein>
<dbReference type="InterPro" id="IPR055569">
    <property type="entry name" value="DUF7145"/>
</dbReference>
<dbReference type="Pfam" id="PF23638">
    <property type="entry name" value="DUF7145"/>
    <property type="match status" value="2"/>
</dbReference>
<keyword evidence="1" id="KW-0727">SH2 domain</keyword>
<dbReference type="SMART" id="SM00252">
    <property type="entry name" value="SH2"/>
    <property type="match status" value="2"/>
</dbReference>
<reference evidence="3 5" key="1">
    <citation type="journal article" date="2014" name="Nat. Genet.">
        <title>Genome and transcriptome of the porcine whipworm Trichuris suis.</title>
        <authorList>
            <person name="Jex A.R."/>
            <person name="Nejsum P."/>
            <person name="Schwarz E.M."/>
            <person name="Hu L."/>
            <person name="Young N.D."/>
            <person name="Hall R.S."/>
            <person name="Korhonen P.K."/>
            <person name="Liao S."/>
            <person name="Thamsborg S."/>
            <person name="Xia J."/>
            <person name="Xu P."/>
            <person name="Wang S."/>
            <person name="Scheerlinck J.P."/>
            <person name="Hofmann A."/>
            <person name="Sternberg P.W."/>
            <person name="Wang J."/>
            <person name="Gasser R.B."/>
        </authorList>
    </citation>
    <scope>NUCLEOTIDE SEQUENCE [LARGE SCALE GENOMIC DNA]</scope>
    <source>
        <strain evidence="4">DCEP-RM93F</strain>
        <strain evidence="3">DCEP-RM93M</strain>
    </source>
</reference>
<organism evidence="3 5">
    <name type="scientific">Trichuris suis</name>
    <name type="common">pig whipworm</name>
    <dbReference type="NCBI Taxonomy" id="68888"/>
    <lineage>
        <taxon>Eukaryota</taxon>
        <taxon>Metazoa</taxon>
        <taxon>Ecdysozoa</taxon>
        <taxon>Nematoda</taxon>
        <taxon>Enoplea</taxon>
        <taxon>Dorylaimia</taxon>
        <taxon>Trichinellida</taxon>
        <taxon>Trichuridae</taxon>
        <taxon>Trichuris</taxon>
    </lineage>
</organism>
<keyword evidence="5" id="KW-1185">Reference proteome</keyword>
<dbReference type="Gene3D" id="3.30.505.10">
    <property type="entry name" value="SH2 domain"/>
    <property type="match status" value="3"/>
</dbReference>
<evidence type="ECO:0000313" key="4">
    <source>
        <dbReference type="EMBL" id="KFD73019.1"/>
    </source>
</evidence>
<sequence>MDEVRASGKLHKGGDFLVFLNKTKNKTVTLALRTINKEVLHLPITAAADGHFIIEGANQDKHYFNIDSLIKFHLENGVFISKTRATYFMKHACLNRLLQEEYTTTRRCDINYLKYYAGCVNDCDLSKWLANDGDYLLRFVEDDKVLQLCVFWNNCICVLKNTFRPTARRFILPRGMQQEPWESVNSIDHFLKSVVRGGFLLEGVQLRQAADINKSWSDGVNTLNVSGNVVAKLPLHKQPYYHGIASSVDIENRLTCSGQFCVFLEKAANVLLLAVRCESSTLWYSIKADGVGKVWLRDYSKFGTVEELIDHYLTHGLPGMNHTSSTFTKINAAVQNPYHFMNVTVETCNLRNVSYYHGYLSRAKAAAELINDGDFLLRRDSDGRLLLCVRWLNRCRHLHISENSSNGLFKLYSTPDIGPNEFAQSIDEFIKSLVRCQQIVRGLVLQRPVHARRKNRLRFTTVRPL</sequence>
<dbReference type="EMBL" id="KL367475">
    <property type="protein sequence ID" value="KFD73019.1"/>
    <property type="molecule type" value="Genomic_DNA"/>
</dbReference>
<feature type="domain" description="SH2" evidence="2">
    <location>
        <begin position="355"/>
        <end position="449"/>
    </location>
</feature>
<dbReference type="Proteomes" id="UP000030764">
    <property type="component" value="Unassembled WGS sequence"/>
</dbReference>
<dbReference type="EMBL" id="KL363182">
    <property type="protein sequence ID" value="KFD58987.1"/>
    <property type="molecule type" value="Genomic_DNA"/>
</dbReference>
<gene>
    <name evidence="3" type="ORF">M513_00150</name>
    <name evidence="4" type="ORF">M514_00150</name>
</gene>
<proteinExistence type="predicted"/>
<name>A0A085MP41_9BILA</name>
<dbReference type="InterPro" id="IPR055491">
    <property type="entry name" value="DUF7063"/>
</dbReference>
<dbReference type="CDD" id="cd00173">
    <property type="entry name" value="SH2"/>
    <property type="match status" value="1"/>
</dbReference>
<dbReference type="Pfam" id="PF23205">
    <property type="entry name" value="DUF7063"/>
    <property type="match status" value="2"/>
</dbReference>
<dbReference type="InterPro" id="IPR036860">
    <property type="entry name" value="SH2_dom_sf"/>
</dbReference>